<dbReference type="AlphaFoldDB" id="A0A432Y8E7"/>
<comment type="similarity">
    <text evidence="4 6">Belongs to the kynureninase family.</text>
</comment>
<sequence length="413" mass="45974">MNQTDYAQLDRDDPLAHKRDDFQLPPDIIYFDGNSLGALPKRVAEVVNKTTATQWGGDLIKSWNQHNWVSLPTSVGAKIAQLIGARADEVICCDSISVNLFKVICAAMSAVGSHDRRIILSTRDNFPTDLYMVQGVEAFLGQQRCELKLVDESELIDAIDDQTVAVLATEVNFRTGRRLDLAKLAEVAHSFNALVIADLAHSAGVMPIQLNQWQIDYAVGCTYKYLNAGPGAPAFVYVNQRHHAALKQPLQGWFGHSRPFDFNPDYQGAAGIQRMLVGTPPVISMQAVNAALDCFDGVSLEQVRAKSLQLTHAFQHGLACHDWASEFELISPPQAQHRGSQLSYAHPHAYQICQALIDRGVIADFRAPNYIRFGFAPLYNQFREIQVALEQLADIMESQSYLDPRWQQRLAVT</sequence>
<comment type="pathway">
    <text evidence="4 6">Amino-acid degradation; L-kynurenine degradation; L-alanine and anthranilate from L-kynurenine: step 1/1.</text>
</comment>
<name>A0A432Y8E7_9GAMM</name>
<dbReference type="PIRSF" id="PIRSF038800">
    <property type="entry name" value="KYNU"/>
    <property type="match status" value="1"/>
</dbReference>
<keyword evidence="2 4" id="KW-0378">Hydrolase</keyword>
<organism evidence="7 8">
    <name type="scientific">Idiomarina fontislapidosi</name>
    <dbReference type="NCBI Taxonomy" id="263723"/>
    <lineage>
        <taxon>Bacteria</taxon>
        <taxon>Pseudomonadati</taxon>
        <taxon>Pseudomonadota</taxon>
        <taxon>Gammaproteobacteria</taxon>
        <taxon>Alteromonadales</taxon>
        <taxon>Idiomarinaceae</taxon>
        <taxon>Idiomarina</taxon>
    </lineage>
</organism>
<dbReference type="InterPro" id="IPR010111">
    <property type="entry name" value="Kynureninase"/>
</dbReference>
<dbReference type="GO" id="GO:0097053">
    <property type="term" value="P:L-kynurenine catabolic process"/>
    <property type="evidence" value="ECO:0007669"/>
    <property type="project" value="UniProtKB-UniRule"/>
</dbReference>
<feature type="binding site" evidence="4">
    <location>
        <position position="198"/>
    </location>
    <ligand>
        <name>pyridoxal 5'-phosphate</name>
        <dbReference type="ChEBI" id="CHEBI:597326"/>
    </ligand>
</feature>
<dbReference type="UniPathway" id="UPA00253">
    <property type="reaction ID" value="UER00329"/>
</dbReference>
<dbReference type="EMBL" id="PIPV01000003">
    <property type="protein sequence ID" value="RUO57212.1"/>
    <property type="molecule type" value="Genomic_DNA"/>
</dbReference>
<dbReference type="Gene3D" id="3.40.640.10">
    <property type="entry name" value="Type I PLP-dependent aspartate aminotransferase-like (Major domain)"/>
    <property type="match status" value="1"/>
</dbReference>
<feature type="binding site" evidence="4">
    <location>
        <position position="96"/>
    </location>
    <ligand>
        <name>pyridoxal 5'-phosphate</name>
        <dbReference type="ChEBI" id="CHEBI:597326"/>
    </ligand>
</feature>
<reference evidence="8" key="1">
    <citation type="journal article" date="2018" name="Front. Microbiol.">
        <title>Genome-Based Analysis Reveals the Taxonomy and Diversity of the Family Idiomarinaceae.</title>
        <authorList>
            <person name="Liu Y."/>
            <person name="Lai Q."/>
            <person name="Shao Z."/>
        </authorList>
    </citation>
    <scope>NUCLEOTIDE SEQUENCE [LARGE SCALE GENOMIC DNA]</scope>
    <source>
        <strain evidence="8">F23</strain>
    </source>
</reference>
<dbReference type="Proteomes" id="UP000287330">
    <property type="component" value="Unassembled WGS sequence"/>
</dbReference>
<keyword evidence="8" id="KW-1185">Reference proteome</keyword>
<feature type="binding site" evidence="4">
    <location>
        <position position="223"/>
    </location>
    <ligand>
        <name>pyridoxal 5'-phosphate</name>
        <dbReference type="ChEBI" id="CHEBI:597326"/>
    </ligand>
</feature>
<dbReference type="InterPro" id="IPR015424">
    <property type="entry name" value="PyrdxlP-dep_Trfase"/>
</dbReference>
<evidence type="ECO:0000256" key="5">
    <source>
        <dbReference type="NCBIfam" id="TIGR01814"/>
    </source>
</evidence>
<dbReference type="UniPathway" id="UPA00334">
    <property type="reaction ID" value="UER00455"/>
</dbReference>
<dbReference type="GO" id="GO:0009435">
    <property type="term" value="P:NAD+ biosynthetic process"/>
    <property type="evidence" value="ECO:0007669"/>
    <property type="project" value="UniProtKB-UniRule"/>
</dbReference>
<comment type="pathway">
    <text evidence="4 6">Cofactor biosynthesis; NAD(+) biosynthesis; quinolinate from L-kynurenine: step 2/3.</text>
</comment>
<dbReference type="GO" id="GO:0019441">
    <property type="term" value="P:L-tryptophan catabolic process to kynurenine"/>
    <property type="evidence" value="ECO:0007669"/>
    <property type="project" value="TreeGrafter"/>
</dbReference>
<feature type="binding site" evidence="4">
    <location>
        <position position="279"/>
    </location>
    <ligand>
        <name>pyridoxal 5'-phosphate</name>
        <dbReference type="ChEBI" id="CHEBI:597326"/>
    </ligand>
</feature>
<evidence type="ECO:0000313" key="8">
    <source>
        <dbReference type="Proteomes" id="UP000287330"/>
    </source>
</evidence>
<comment type="cofactor">
    <cofactor evidence="4 6">
        <name>pyridoxal 5'-phosphate</name>
        <dbReference type="ChEBI" id="CHEBI:597326"/>
    </cofactor>
</comment>
<gene>
    <name evidence="4 7" type="primary">kynU</name>
    <name evidence="7" type="ORF">CWE25_05960</name>
</gene>
<dbReference type="InterPro" id="IPR015422">
    <property type="entry name" value="PyrdxlP-dep_Trfase_small"/>
</dbReference>
<proteinExistence type="inferred from homology"/>
<feature type="modified residue" description="N6-(pyridoxal phosphate)lysine" evidence="4">
    <location>
        <position position="224"/>
    </location>
</feature>
<accession>A0A432Y8E7</accession>
<dbReference type="InterPro" id="IPR015421">
    <property type="entry name" value="PyrdxlP-dep_Trfase_major"/>
</dbReference>
<dbReference type="RefSeq" id="WP_110573874.1">
    <property type="nucleotide sequence ID" value="NZ_PIPV01000003.1"/>
</dbReference>
<dbReference type="GO" id="GO:0019805">
    <property type="term" value="P:quinolinate biosynthetic process"/>
    <property type="evidence" value="ECO:0007669"/>
    <property type="project" value="UniProtKB-UniRule"/>
</dbReference>
<comment type="subunit">
    <text evidence="4 6">Homodimer.</text>
</comment>
<evidence type="ECO:0000256" key="2">
    <source>
        <dbReference type="ARBA" id="ARBA00022801"/>
    </source>
</evidence>
<evidence type="ECO:0000256" key="1">
    <source>
        <dbReference type="ARBA" id="ARBA00022642"/>
    </source>
</evidence>
<dbReference type="HAMAP" id="MF_01970">
    <property type="entry name" value="Kynureninase"/>
    <property type="match status" value="1"/>
</dbReference>
<comment type="catalytic activity">
    <reaction evidence="6">
        <text>3-hydroxy-L-kynurenine + H2O = 3-hydroxyanthranilate + L-alanine + H(+)</text>
        <dbReference type="Rhea" id="RHEA:25143"/>
        <dbReference type="ChEBI" id="CHEBI:15377"/>
        <dbReference type="ChEBI" id="CHEBI:15378"/>
        <dbReference type="ChEBI" id="CHEBI:36559"/>
        <dbReference type="ChEBI" id="CHEBI:57972"/>
        <dbReference type="ChEBI" id="CHEBI:58125"/>
        <dbReference type="EC" id="3.7.1.3"/>
    </reaction>
</comment>
<dbReference type="NCBIfam" id="TIGR01814">
    <property type="entry name" value="kynureninase"/>
    <property type="match status" value="1"/>
</dbReference>
<feature type="binding site" evidence="4">
    <location>
        <begin position="126"/>
        <end position="129"/>
    </location>
    <ligand>
        <name>pyridoxal 5'-phosphate</name>
        <dbReference type="ChEBI" id="CHEBI:597326"/>
    </ligand>
</feature>
<feature type="binding site" evidence="4">
    <location>
        <position position="97"/>
    </location>
    <ligand>
        <name>pyridoxal 5'-phosphate</name>
        <dbReference type="ChEBI" id="CHEBI:597326"/>
    </ligand>
</feature>
<comment type="catalytic activity">
    <reaction evidence="4 6">
        <text>L-kynurenine + H2O = anthranilate + L-alanine + H(+)</text>
        <dbReference type="Rhea" id="RHEA:16813"/>
        <dbReference type="ChEBI" id="CHEBI:15377"/>
        <dbReference type="ChEBI" id="CHEBI:15378"/>
        <dbReference type="ChEBI" id="CHEBI:16567"/>
        <dbReference type="ChEBI" id="CHEBI:57959"/>
        <dbReference type="ChEBI" id="CHEBI:57972"/>
        <dbReference type="EC" id="3.7.1.3"/>
    </reaction>
</comment>
<dbReference type="GO" id="GO:0030429">
    <property type="term" value="F:kynureninase activity"/>
    <property type="evidence" value="ECO:0007669"/>
    <property type="project" value="UniProtKB-UniRule"/>
</dbReference>
<evidence type="ECO:0000256" key="4">
    <source>
        <dbReference type="HAMAP-Rule" id="MF_01970"/>
    </source>
</evidence>
<keyword evidence="1 4" id="KW-0662">Pyridine nucleotide biosynthesis</keyword>
<dbReference type="GO" id="GO:0030170">
    <property type="term" value="F:pyridoxal phosphate binding"/>
    <property type="evidence" value="ECO:0007669"/>
    <property type="project" value="UniProtKB-UniRule"/>
</dbReference>
<dbReference type="EC" id="3.7.1.3" evidence="4 5"/>
<comment type="caution">
    <text evidence="7">The sequence shown here is derived from an EMBL/GenBank/DDBJ whole genome shotgun (WGS) entry which is preliminary data.</text>
</comment>
<dbReference type="Pfam" id="PF22580">
    <property type="entry name" value="KYNU_C"/>
    <property type="match status" value="1"/>
</dbReference>
<comment type="function">
    <text evidence="4 6">Catalyzes the cleavage of L-kynurenine (L-Kyn) and L-3-hydroxykynurenine (L-3OHKyn) into anthranilic acid (AA) and 3-hydroxyanthranilic acid (3-OHAA), respectively.</text>
</comment>
<dbReference type="GO" id="GO:0043420">
    <property type="term" value="P:anthranilate metabolic process"/>
    <property type="evidence" value="ECO:0007669"/>
    <property type="project" value="TreeGrafter"/>
</dbReference>
<feature type="binding site" evidence="4">
    <location>
        <position position="253"/>
    </location>
    <ligand>
        <name>pyridoxal 5'-phosphate</name>
        <dbReference type="ChEBI" id="CHEBI:597326"/>
    </ligand>
</feature>
<evidence type="ECO:0000256" key="6">
    <source>
        <dbReference type="PIRNR" id="PIRNR038800"/>
    </source>
</evidence>
<keyword evidence="3 4" id="KW-0663">Pyridoxal phosphate</keyword>
<dbReference type="PANTHER" id="PTHR14084:SF0">
    <property type="entry name" value="KYNURENINASE"/>
    <property type="match status" value="1"/>
</dbReference>
<feature type="binding site" evidence="4">
    <location>
        <position position="169"/>
    </location>
    <ligand>
        <name>pyridoxal 5'-phosphate</name>
        <dbReference type="ChEBI" id="CHEBI:597326"/>
    </ligand>
</feature>
<dbReference type="Gene3D" id="3.90.1150.10">
    <property type="entry name" value="Aspartate Aminotransferase, domain 1"/>
    <property type="match status" value="1"/>
</dbReference>
<dbReference type="GO" id="GO:0005737">
    <property type="term" value="C:cytoplasm"/>
    <property type="evidence" value="ECO:0007669"/>
    <property type="project" value="UniProtKB-UniRule"/>
</dbReference>
<protein>
    <recommendedName>
        <fullName evidence="4 5">Kynureninase</fullName>
        <ecNumber evidence="4 5">3.7.1.3</ecNumber>
    </recommendedName>
    <alternativeName>
        <fullName evidence="4">L-kynurenine hydrolase</fullName>
    </alternativeName>
</protein>
<dbReference type="PANTHER" id="PTHR14084">
    <property type="entry name" value="KYNURENINASE"/>
    <property type="match status" value="1"/>
</dbReference>
<feature type="binding site" evidence="4">
    <location>
        <position position="201"/>
    </location>
    <ligand>
        <name>pyridoxal 5'-phosphate</name>
        <dbReference type="ChEBI" id="CHEBI:597326"/>
    </ligand>
</feature>
<dbReference type="SUPFAM" id="SSF53383">
    <property type="entry name" value="PLP-dependent transferases"/>
    <property type="match status" value="1"/>
</dbReference>
<evidence type="ECO:0000256" key="3">
    <source>
        <dbReference type="ARBA" id="ARBA00022898"/>
    </source>
</evidence>
<evidence type="ECO:0000313" key="7">
    <source>
        <dbReference type="EMBL" id="RUO57212.1"/>
    </source>
</evidence>
<dbReference type="OrthoDB" id="9812626at2"/>